<evidence type="ECO:0000256" key="1">
    <source>
        <dbReference type="ARBA" id="ARBA00022801"/>
    </source>
</evidence>
<dbReference type="EMBL" id="CP001016">
    <property type="protein sequence ID" value="ACB95665.1"/>
    <property type="molecule type" value="Genomic_DNA"/>
</dbReference>
<sequence>MTFQTVETRLLVIGYETGGPVTGLPVILLHGWPDDIRTWDSVVPALHEAGFRTFRPYLRGFGPTRFQNSAAFRSGQLAALAQDLLDFADALGLTRFLVIGHDWGARAAYIASALKPERIIACTALSVGWGTNTPAQALSLKQAQNYWYHWLMALDRGAALVRDERYRFTHYIWEIWTPDVPVDEEAFKTTAASFDNPDWADITLHSYRVRWDLAPKDSDYADLEKPLANPPLIKVPTLTLHGGADPCNDPTTSAGKEALFSGFYERVILEGLGHFPQREAPAKVNAHLIPFLKAHGTA</sequence>
<evidence type="ECO:0000259" key="2">
    <source>
        <dbReference type="Pfam" id="PF00561"/>
    </source>
</evidence>
<dbReference type="PANTHER" id="PTHR43329">
    <property type="entry name" value="EPOXIDE HYDROLASE"/>
    <property type="match status" value="1"/>
</dbReference>
<dbReference type="HOGENOM" id="CLU_020336_16_2_5"/>
<protein>
    <submittedName>
        <fullName evidence="3">Alpha/beta hydrolase fold</fullName>
    </submittedName>
</protein>
<keyword evidence="4" id="KW-1185">Reference proteome</keyword>
<dbReference type="ESTHER" id="beii9-b2ifa0">
    <property type="family name" value="Epoxide_hydrolase"/>
</dbReference>
<dbReference type="eggNOG" id="COG0596">
    <property type="taxonomic scope" value="Bacteria"/>
</dbReference>
<organism evidence="3 4">
    <name type="scientific">Beijerinckia indica subsp. indica (strain ATCC 9039 / DSM 1715 / NCIMB 8712)</name>
    <dbReference type="NCBI Taxonomy" id="395963"/>
    <lineage>
        <taxon>Bacteria</taxon>
        <taxon>Pseudomonadati</taxon>
        <taxon>Pseudomonadota</taxon>
        <taxon>Alphaproteobacteria</taxon>
        <taxon>Hyphomicrobiales</taxon>
        <taxon>Beijerinckiaceae</taxon>
        <taxon>Beijerinckia</taxon>
    </lineage>
</organism>
<evidence type="ECO:0000313" key="4">
    <source>
        <dbReference type="Proteomes" id="UP000001695"/>
    </source>
</evidence>
<dbReference type="GO" id="GO:0016787">
    <property type="term" value="F:hydrolase activity"/>
    <property type="evidence" value="ECO:0007669"/>
    <property type="project" value="UniProtKB-KW"/>
</dbReference>
<feature type="domain" description="AB hydrolase-1" evidence="2">
    <location>
        <begin position="25"/>
        <end position="279"/>
    </location>
</feature>
<dbReference type="Proteomes" id="UP000001695">
    <property type="component" value="Chromosome"/>
</dbReference>
<proteinExistence type="predicted"/>
<name>B2IFA0_BEII9</name>
<keyword evidence="1 3" id="KW-0378">Hydrolase</keyword>
<accession>B2IFA0</accession>
<dbReference type="OrthoDB" id="9780765at2"/>
<gene>
    <name evidence="3" type="ordered locus">Bind_2043</name>
</gene>
<dbReference type="AlphaFoldDB" id="B2IFA0"/>
<dbReference type="KEGG" id="bid:Bind_2043"/>
<evidence type="ECO:0000313" key="3">
    <source>
        <dbReference type="EMBL" id="ACB95665.1"/>
    </source>
</evidence>
<reference evidence="3 4" key="2">
    <citation type="journal article" date="2010" name="J. Bacteriol.">
        <title>Complete genome sequence of Beijerinckia indica subsp. indica.</title>
        <authorList>
            <person name="Tamas I."/>
            <person name="Dedysh S.N."/>
            <person name="Liesack W."/>
            <person name="Stott M.B."/>
            <person name="Alam M."/>
            <person name="Murrell J.C."/>
            <person name="Dunfield P.F."/>
        </authorList>
    </citation>
    <scope>NUCLEOTIDE SEQUENCE [LARGE SCALE GENOMIC DNA]</scope>
    <source>
        <strain evidence="4">ATCC 9039 / DSM 1715 / NCIMB 8712</strain>
    </source>
</reference>
<dbReference type="RefSeq" id="WP_012385021.1">
    <property type="nucleotide sequence ID" value="NC_010581.1"/>
</dbReference>
<dbReference type="InterPro" id="IPR029058">
    <property type="entry name" value="AB_hydrolase_fold"/>
</dbReference>
<reference evidence="4" key="1">
    <citation type="submission" date="2008-03" db="EMBL/GenBank/DDBJ databases">
        <title>Complete sequence of chromosome of Beijerinckia indica subsp. indica ATCC 9039.</title>
        <authorList>
            <consortium name="US DOE Joint Genome Institute"/>
            <person name="Copeland A."/>
            <person name="Lucas S."/>
            <person name="Lapidus A."/>
            <person name="Glavina del Rio T."/>
            <person name="Dalin E."/>
            <person name="Tice H."/>
            <person name="Bruce D."/>
            <person name="Goodwin L."/>
            <person name="Pitluck S."/>
            <person name="LaButti K."/>
            <person name="Schmutz J."/>
            <person name="Larimer F."/>
            <person name="Land M."/>
            <person name="Hauser L."/>
            <person name="Kyrpides N."/>
            <person name="Mikhailova N."/>
            <person name="Dunfield P.F."/>
            <person name="Dedysh S.N."/>
            <person name="Liesack W."/>
            <person name="Saw J.H."/>
            <person name="Alam M."/>
            <person name="Chen Y."/>
            <person name="Murrell J.C."/>
            <person name="Richardson P."/>
        </authorList>
    </citation>
    <scope>NUCLEOTIDE SEQUENCE [LARGE SCALE GENOMIC DNA]</scope>
    <source>
        <strain evidence="4">ATCC 9039 / DSM 1715 / NCIMB 8712</strain>
    </source>
</reference>
<dbReference type="SUPFAM" id="SSF53474">
    <property type="entry name" value="alpha/beta-Hydrolases"/>
    <property type="match status" value="1"/>
</dbReference>
<dbReference type="Gene3D" id="3.40.50.1820">
    <property type="entry name" value="alpha/beta hydrolase"/>
    <property type="match status" value="1"/>
</dbReference>
<dbReference type="InterPro" id="IPR000073">
    <property type="entry name" value="AB_hydrolase_1"/>
</dbReference>
<dbReference type="STRING" id="395963.Bind_2043"/>
<dbReference type="PRINTS" id="PR00412">
    <property type="entry name" value="EPOXHYDRLASE"/>
</dbReference>
<dbReference type="InterPro" id="IPR000639">
    <property type="entry name" value="Epox_hydrolase-like"/>
</dbReference>
<dbReference type="Pfam" id="PF00561">
    <property type="entry name" value="Abhydrolase_1"/>
    <property type="match status" value="1"/>
</dbReference>